<dbReference type="InterPro" id="IPR022346">
    <property type="entry name" value="T2SS_GspH"/>
</dbReference>
<accession>A0A3E1KCV3</accession>
<evidence type="ECO:0000256" key="1">
    <source>
        <dbReference type="ARBA" id="ARBA00004377"/>
    </source>
</evidence>
<sequence>MMPTPVAGDAGGLHSKTTKEAPVSKRDCSGFTIIELMIAISLLAVILTLAVPAFGRFIEQQQLTATANRLVGHLQFARGQAITRGTLVAACPSRDGRTCTGGNRWEQGWIVYLDPEKAGQPAEGGDVLRVVQAMPEHVMHSGGRHRVRFKDSGMAYGTNLTIRICSRGNPEAARAVIVSNPGRVRATREVDPAECGG</sequence>
<evidence type="ECO:0000256" key="5">
    <source>
        <dbReference type="ARBA" id="ARBA00022519"/>
    </source>
</evidence>
<keyword evidence="5" id="KW-0997">Cell inner membrane</keyword>
<dbReference type="AlphaFoldDB" id="A0A3E1KCV3"/>
<feature type="transmembrane region" description="Helical" evidence="12">
    <location>
        <begin position="31"/>
        <end position="54"/>
    </location>
</feature>
<dbReference type="Pfam" id="PF07963">
    <property type="entry name" value="N_methyl"/>
    <property type="match status" value="1"/>
</dbReference>
<evidence type="ECO:0000256" key="12">
    <source>
        <dbReference type="SAM" id="Phobius"/>
    </source>
</evidence>
<comment type="subcellular location">
    <subcellularLocation>
        <location evidence="1">Cell inner membrane</location>
        <topology evidence="1">Single-pass membrane protein</topology>
    </subcellularLocation>
</comment>
<dbReference type="InterPro" id="IPR012902">
    <property type="entry name" value="N_methyl_site"/>
</dbReference>
<dbReference type="EMBL" id="QUZK01000003">
    <property type="protein sequence ID" value="RFF32840.1"/>
    <property type="molecule type" value="Genomic_DNA"/>
</dbReference>
<evidence type="ECO:0000256" key="6">
    <source>
        <dbReference type="ARBA" id="ARBA00022692"/>
    </source>
</evidence>
<dbReference type="GO" id="GO:0015627">
    <property type="term" value="C:type II protein secretion system complex"/>
    <property type="evidence" value="ECO:0007669"/>
    <property type="project" value="InterPro"/>
</dbReference>
<dbReference type="Gene3D" id="3.55.40.10">
    <property type="entry name" value="minor pseudopilin epsh domain"/>
    <property type="match status" value="1"/>
</dbReference>
<evidence type="ECO:0000256" key="3">
    <source>
        <dbReference type="ARBA" id="ARBA00022475"/>
    </source>
</evidence>
<evidence type="ECO:0000313" key="14">
    <source>
        <dbReference type="EMBL" id="RFF32840.1"/>
    </source>
</evidence>
<feature type="domain" description="General secretion pathway GspH" evidence="13">
    <location>
        <begin position="66"/>
        <end position="182"/>
    </location>
</feature>
<evidence type="ECO:0000256" key="7">
    <source>
        <dbReference type="ARBA" id="ARBA00022989"/>
    </source>
</evidence>
<dbReference type="Proteomes" id="UP000260351">
    <property type="component" value="Unassembled WGS sequence"/>
</dbReference>
<evidence type="ECO:0000256" key="4">
    <source>
        <dbReference type="ARBA" id="ARBA00022481"/>
    </source>
</evidence>
<proteinExistence type="inferred from homology"/>
<keyword evidence="7 12" id="KW-1133">Transmembrane helix</keyword>
<dbReference type="GO" id="GO:0005886">
    <property type="term" value="C:plasma membrane"/>
    <property type="evidence" value="ECO:0007669"/>
    <property type="project" value="UniProtKB-SubCell"/>
</dbReference>
<dbReference type="InterPro" id="IPR045584">
    <property type="entry name" value="Pilin-like"/>
</dbReference>
<keyword evidence="4" id="KW-0488">Methylation</keyword>
<keyword evidence="15" id="KW-1185">Reference proteome</keyword>
<feature type="region of interest" description="Disordered" evidence="11">
    <location>
        <begin position="1"/>
        <end position="21"/>
    </location>
</feature>
<evidence type="ECO:0000313" key="15">
    <source>
        <dbReference type="Proteomes" id="UP000260351"/>
    </source>
</evidence>
<comment type="caution">
    <text evidence="14">The sequence shown here is derived from an EMBL/GenBank/DDBJ whole genome shotgun (WGS) entry which is preliminary data.</text>
</comment>
<evidence type="ECO:0000256" key="10">
    <source>
        <dbReference type="ARBA" id="ARBA00030775"/>
    </source>
</evidence>
<evidence type="ECO:0000256" key="11">
    <source>
        <dbReference type="SAM" id="MobiDB-lite"/>
    </source>
</evidence>
<evidence type="ECO:0000256" key="8">
    <source>
        <dbReference type="ARBA" id="ARBA00023136"/>
    </source>
</evidence>
<dbReference type="NCBIfam" id="TIGR02532">
    <property type="entry name" value="IV_pilin_GFxxxE"/>
    <property type="match status" value="1"/>
</dbReference>
<comment type="similarity">
    <text evidence="9">Belongs to the GSP H family.</text>
</comment>
<keyword evidence="3" id="KW-1003">Cell membrane</keyword>
<dbReference type="Pfam" id="PF12019">
    <property type="entry name" value="GspH"/>
    <property type="match status" value="1"/>
</dbReference>
<reference evidence="14 15" key="1">
    <citation type="submission" date="2018-08" db="EMBL/GenBank/DDBJ databases">
        <title>Wenzhouxiangella salilacus sp. nov., a novel bacterium isolated from a saline lake in Xinjiang Province, China.</title>
        <authorList>
            <person name="Han S."/>
        </authorList>
    </citation>
    <scope>NUCLEOTIDE SEQUENCE [LARGE SCALE GENOMIC DNA]</scope>
    <source>
        <strain evidence="14 15">XDB06</strain>
    </source>
</reference>
<name>A0A3E1KCV3_9GAMM</name>
<evidence type="ECO:0000256" key="2">
    <source>
        <dbReference type="ARBA" id="ARBA00021549"/>
    </source>
</evidence>
<protein>
    <recommendedName>
        <fullName evidence="2">Type II secretion system protein H</fullName>
    </recommendedName>
    <alternativeName>
        <fullName evidence="10">General secretion pathway protein H</fullName>
    </alternativeName>
</protein>
<organism evidence="14 15">
    <name type="scientific">Wenzhouxiangella sediminis</name>
    <dbReference type="NCBI Taxonomy" id="1792836"/>
    <lineage>
        <taxon>Bacteria</taxon>
        <taxon>Pseudomonadati</taxon>
        <taxon>Pseudomonadota</taxon>
        <taxon>Gammaproteobacteria</taxon>
        <taxon>Chromatiales</taxon>
        <taxon>Wenzhouxiangellaceae</taxon>
        <taxon>Wenzhouxiangella</taxon>
    </lineage>
</organism>
<dbReference type="SUPFAM" id="SSF54523">
    <property type="entry name" value="Pili subunits"/>
    <property type="match status" value="1"/>
</dbReference>
<keyword evidence="6 12" id="KW-0812">Transmembrane</keyword>
<dbReference type="GO" id="GO:0015628">
    <property type="term" value="P:protein secretion by the type II secretion system"/>
    <property type="evidence" value="ECO:0007669"/>
    <property type="project" value="InterPro"/>
</dbReference>
<dbReference type="OrthoDB" id="2313614at2"/>
<evidence type="ECO:0000256" key="9">
    <source>
        <dbReference type="ARBA" id="ARBA00025772"/>
    </source>
</evidence>
<keyword evidence="8 12" id="KW-0472">Membrane</keyword>
<evidence type="ECO:0000259" key="13">
    <source>
        <dbReference type="Pfam" id="PF12019"/>
    </source>
</evidence>
<gene>
    <name evidence="14" type="ORF">DZC52_00445</name>
</gene>